<name>A0A011V638_RUMAL</name>
<dbReference type="Proteomes" id="UP000021369">
    <property type="component" value="Unassembled WGS sequence"/>
</dbReference>
<sequence>MKTVGLMTCYMDNFGACLQAYALQHTIEKMGLKCEIIKHTPIKNLKEFNIFTNLGRTAYHYLKGVSNLAYRYDNYRHPCFVSFRKQYLKFSKKNYLEEKDLFNDPPIYDYYVTGSDQIWNPNLYGGKLNLAYFLDFVPQDKPRIAYAPSIGVSSISNDCKTQMKGLLQKFSAVSVRESDGKKIVDDVLDCGCRVVLDPTLLLNRSEWQSLMSERLIKEDYIFLYLFSDREYIGNFVNYARDQLKMKVVTIPFNKREYNSDFIKIKKAGPLEFINLISNAKLVITDSFHATAFSINLHTPFYSLLRNTKNDQNNMNSRIYSILELIHLENRIIEEGNEYPENLLSDIDFETVDRYLINKRDEDIAFIKCSLGK</sequence>
<evidence type="ECO:0000313" key="3">
    <source>
        <dbReference type="Proteomes" id="UP000021369"/>
    </source>
</evidence>
<dbReference type="PATRIC" id="fig|1341156.4.peg.209"/>
<gene>
    <name evidence="2" type="ORF">RASY3_02420</name>
</gene>
<proteinExistence type="predicted"/>
<dbReference type="InterPro" id="IPR007345">
    <property type="entry name" value="Polysacch_pyruvyl_Trfase"/>
</dbReference>
<accession>A0A011V638</accession>
<dbReference type="EMBL" id="JEOB01000001">
    <property type="protein sequence ID" value="EXM40992.1"/>
    <property type="molecule type" value="Genomic_DNA"/>
</dbReference>
<keyword evidence="3" id="KW-1185">Reference proteome</keyword>
<comment type="caution">
    <text evidence="2">The sequence shown here is derived from an EMBL/GenBank/DDBJ whole genome shotgun (WGS) entry which is preliminary data.</text>
</comment>
<organism evidence="2 3">
    <name type="scientific">Ruminococcus albus SY3</name>
    <dbReference type="NCBI Taxonomy" id="1341156"/>
    <lineage>
        <taxon>Bacteria</taxon>
        <taxon>Bacillati</taxon>
        <taxon>Bacillota</taxon>
        <taxon>Clostridia</taxon>
        <taxon>Eubacteriales</taxon>
        <taxon>Oscillospiraceae</taxon>
        <taxon>Ruminococcus</taxon>
    </lineage>
</organism>
<dbReference type="Pfam" id="PF04230">
    <property type="entry name" value="PS_pyruv_trans"/>
    <property type="match status" value="1"/>
</dbReference>
<evidence type="ECO:0000259" key="1">
    <source>
        <dbReference type="Pfam" id="PF04230"/>
    </source>
</evidence>
<protein>
    <recommendedName>
        <fullName evidence="1">Polysaccharide pyruvyl transferase domain-containing protein</fullName>
    </recommendedName>
</protein>
<feature type="domain" description="Polysaccharide pyruvyl transferase" evidence="1">
    <location>
        <begin position="13"/>
        <end position="303"/>
    </location>
</feature>
<dbReference type="RefSeq" id="WP_037284834.1">
    <property type="nucleotide sequence ID" value="NZ_JEOB01000001.1"/>
</dbReference>
<dbReference type="OrthoDB" id="430408at2"/>
<dbReference type="AlphaFoldDB" id="A0A011V638"/>
<reference evidence="2 3" key="1">
    <citation type="submission" date="2013-06" db="EMBL/GenBank/DDBJ databases">
        <title>Rumen cellulosomics: divergent fiber-degrading strategies revealed by comparative genome-wide analysis of six Ruminococcal strains.</title>
        <authorList>
            <person name="Dassa B."/>
            <person name="Borovok I."/>
            <person name="Lamed R."/>
            <person name="Flint H."/>
            <person name="Yeoman C.J."/>
            <person name="White B."/>
            <person name="Bayer E.A."/>
        </authorList>
    </citation>
    <scope>NUCLEOTIDE SEQUENCE [LARGE SCALE GENOMIC DNA]</scope>
    <source>
        <strain evidence="2 3">SY3</strain>
    </source>
</reference>
<evidence type="ECO:0000313" key="2">
    <source>
        <dbReference type="EMBL" id="EXM40992.1"/>
    </source>
</evidence>